<evidence type="ECO:0000256" key="5">
    <source>
        <dbReference type="ARBA" id="ARBA00022519"/>
    </source>
</evidence>
<feature type="transmembrane region" description="Helical" evidence="10">
    <location>
        <begin position="26"/>
        <end position="49"/>
    </location>
</feature>
<dbReference type="Pfam" id="PF12019">
    <property type="entry name" value="GspH"/>
    <property type="match status" value="1"/>
</dbReference>
<dbReference type="GO" id="GO:0009986">
    <property type="term" value="C:cell surface"/>
    <property type="evidence" value="ECO:0007669"/>
    <property type="project" value="UniProtKB-SubCell"/>
</dbReference>
<comment type="subcellular location">
    <subcellularLocation>
        <location evidence="2">Cell inner membrane</location>
        <topology evidence="2">Single-pass membrane protein</topology>
    </subcellularLocation>
    <subcellularLocation>
        <location evidence="1">Cell surface</location>
    </subcellularLocation>
</comment>
<keyword evidence="3" id="KW-1003">Cell membrane</keyword>
<dbReference type="InterPro" id="IPR012902">
    <property type="entry name" value="N_methyl_site"/>
</dbReference>
<evidence type="ECO:0000313" key="13">
    <source>
        <dbReference type="Proteomes" id="UP000676456"/>
    </source>
</evidence>
<dbReference type="AlphaFoldDB" id="A0A942Z3D1"/>
<evidence type="ECO:0000256" key="6">
    <source>
        <dbReference type="ARBA" id="ARBA00022692"/>
    </source>
</evidence>
<name>A0A942Z3D1_9BACI</name>
<keyword evidence="6 10" id="KW-0812">Transmembrane</keyword>
<dbReference type="InterPro" id="IPR045584">
    <property type="entry name" value="Pilin-like"/>
</dbReference>
<accession>A0A942Z3D1</accession>
<organism evidence="12 13">
    <name type="scientific">Lederbergia citrea</name>
    <dbReference type="NCBI Taxonomy" id="2833581"/>
    <lineage>
        <taxon>Bacteria</taxon>
        <taxon>Bacillati</taxon>
        <taxon>Bacillota</taxon>
        <taxon>Bacilli</taxon>
        <taxon>Bacillales</taxon>
        <taxon>Bacillaceae</taxon>
        <taxon>Lederbergia</taxon>
    </lineage>
</organism>
<evidence type="ECO:0000256" key="8">
    <source>
        <dbReference type="ARBA" id="ARBA00023136"/>
    </source>
</evidence>
<dbReference type="GO" id="GO:0005886">
    <property type="term" value="C:plasma membrane"/>
    <property type="evidence" value="ECO:0007669"/>
    <property type="project" value="UniProtKB-SubCell"/>
</dbReference>
<evidence type="ECO:0000256" key="4">
    <source>
        <dbReference type="ARBA" id="ARBA00022481"/>
    </source>
</evidence>
<dbReference type="EMBL" id="JAGYPN010000001">
    <property type="protein sequence ID" value="MBS4222419.1"/>
    <property type="molecule type" value="Genomic_DNA"/>
</dbReference>
<reference evidence="12 13" key="1">
    <citation type="submission" date="2021-05" db="EMBL/GenBank/DDBJ databases">
        <title>Novel Bacillus species.</title>
        <authorList>
            <person name="Liu G."/>
        </authorList>
    </citation>
    <scope>NUCLEOTIDE SEQUENCE [LARGE SCALE GENOMIC DNA]</scope>
    <source>
        <strain evidence="12 13">FJAT-49682</strain>
    </source>
</reference>
<evidence type="ECO:0000256" key="3">
    <source>
        <dbReference type="ARBA" id="ARBA00022475"/>
    </source>
</evidence>
<evidence type="ECO:0000256" key="9">
    <source>
        <dbReference type="ARBA" id="ARBA00023287"/>
    </source>
</evidence>
<dbReference type="GO" id="GO:0015628">
    <property type="term" value="P:protein secretion by the type II secretion system"/>
    <property type="evidence" value="ECO:0007669"/>
    <property type="project" value="InterPro"/>
</dbReference>
<keyword evidence="7 10" id="KW-1133">Transmembrane helix</keyword>
<dbReference type="SUPFAM" id="SSF54523">
    <property type="entry name" value="Pili subunits"/>
    <property type="match status" value="1"/>
</dbReference>
<dbReference type="NCBIfam" id="TIGR02532">
    <property type="entry name" value="IV_pilin_GFxxxE"/>
    <property type="match status" value="1"/>
</dbReference>
<dbReference type="InterPro" id="IPR016785">
    <property type="entry name" value="ComGD"/>
</dbReference>
<evidence type="ECO:0000256" key="2">
    <source>
        <dbReference type="ARBA" id="ARBA00004377"/>
    </source>
</evidence>
<proteinExistence type="predicted"/>
<evidence type="ECO:0000256" key="7">
    <source>
        <dbReference type="ARBA" id="ARBA00022989"/>
    </source>
</evidence>
<protein>
    <submittedName>
        <fullName evidence="12">Prepilin-type N-terminal cleavage/methylation domain-containing protein</fullName>
    </submittedName>
</protein>
<keyword evidence="8 10" id="KW-0472">Membrane</keyword>
<keyword evidence="13" id="KW-1185">Reference proteome</keyword>
<gene>
    <name evidence="12" type="ORF">KHA91_06560</name>
</gene>
<evidence type="ECO:0000256" key="1">
    <source>
        <dbReference type="ARBA" id="ARBA00004241"/>
    </source>
</evidence>
<keyword evidence="5" id="KW-0997">Cell inner membrane</keyword>
<dbReference type="PIRSF" id="PIRSF021292">
    <property type="entry name" value="Competence_ComGD"/>
    <property type="match status" value="1"/>
</dbReference>
<evidence type="ECO:0000259" key="11">
    <source>
        <dbReference type="Pfam" id="PF12019"/>
    </source>
</evidence>
<dbReference type="InterPro" id="IPR022346">
    <property type="entry name" value="T2SS_GspH"/>
</dbReference>
<comment type="caution">
    <text evidence="12">The sequence shown here is derived from an EMBL/GenBank/DDBJ whole genome shotgun (WGS) entry which is preliminary data.</text>
</comment>
<dbReference type="GO" id="GO:0015627">
    <property type="term" value="C:type II protein secretion system complex"/>
    <property type="evidence" value="ECO:0007669"/>
    <property type="project" value="InterPro"/>
</dbReference>
<keyword evidence="4" id="KW-0488">Methylation</keyword>
<keyword evidence="9" id="KW-0178">Competence</keyword>
<dbReference type="RefSeq" id="WP_213097370.1">
    <property type="nucleotide sequence ID" value="NZ_JAGYPH010000001.1"/>
</dbReference>
<evidence type="ECO:0000313" key="12">
    <source>
        <dbReference type="EMBL" id="MBS4222419.1"/>
    </source>
</evidence>
<evidence type="ECO:0000256" key="10">
    <source>
        <dbReference type="SAM" id="Phobius"/>
    </source>
</evidence>
<dbReference type="NCBIfam" id="NF040982">
    <property type="entry name" value="ComGD"/>
    <property type="match status" value="1"/>
</dbReference>
<dbReference type="Proteomes" id="UP000676456">
    <property type="component" value="Unassembled WGS sequence"/>
</dbReference>
<dbReference type="Pfam" id="PF07963">
    <property type="entry name" value="N_methyl"/>
    <property type="match status" value="1"/>
</dbReference>
<sequence length="162" mass="18819">MVKEMLLSQIRNEFLRLSNGHKENGFTLLEILIVICVMTVLLSFSFFTIKSFSELMQKRAFISQIQSDLYYAHSYALSRRETVTVRFSILSNQYEAISGHSREIIVQRKIPKPIKLENSNVPSFIITPEGNVSNFGTVFFRLNDKRLKLTFFIGRGRFLVQE</sequence>
<feature type="domain" description="General secretion pathway GspH" evidence="11">
    <location>
        <begin position="63"/>
        <end position="143"/>
    </location>
</feature>
<dbReference type="GO" id="GO:0030420">
    <property type="term" value="P:establishment of competence for transformation"/>
    <property type="evidence" value="ECO:0007669"/>
    <property type="project" value="UniProtKB-KW"/>
</dbReference>